<dbReference type="Proteomes" id="UP001054945">
    <property type="component" value="Unassembled WGS sequence"/>
</dbReference>
<evidence type="ECO:0000313" key="1">
    <source>
        <dbReference type="EMBL" id="GIZ00115.1"/>
    </source>
</evidence>
<dbReference type="EMBL" id="BPLR01018505">
    <property type="protein sequence ID" value="GIZ00115.1"/>
    <property type="molecule type" value="Genomic_DNA"/>
</dbReference>
<accession>A0AAV4Y1U2</accession>
<name>A0AAV4Y1U2_CAEEX</name>
<reference evidence="1 2" key="1">
    <citation type="submission" date="2021-06" db="EMBL/GenBank/DDBJ databases">
        <title>Caerostris extrusa draft genome.</title>
        <authorList>
            <person name="Kono N."/>
            <person name="Arakawa K."/>
        </authorList>
    </citation>
    <scope>NUCLEOTIDE SEQUENCE [LARGE SCALE GENOMIC DNA]</scope>
</reference>
<evidence type="ECO:0000313" key="2">
    <source>
        <dbReference type="Proteomes" id="UP001054945"/>
    </source>
</evidence>
<comment type="caution">
    <text evidence="1">The sequence shown here is derived from an EMBL/GenBank/DDBJ whole genome shotgun (WGS) entry which is preliminary data.</text>
</comment>
<organism evidence="1 2">
    <name type="scientific">Caerostris extrusa</name>
    <name type="common">Bark spider</name>
    <name type="synonym">Caerostris bankana</name>
    <dbReference type="NCBI Taxonomy" id="172846"/>
    <lineage>
        <taxon>Eukaryota</taxon>
        <taxon>Metazoa</taxon>
        <taxon>Ecdysozoa</taxon>
        <taxon>Arthropoda</taxon>
        <taxon>Chelicerata</taxon>
        <taxon>Arachnida</taxon>
        <taxon>Araneae</taxon>
        <taxon>Araneomorphae</taxon>
        <taxon>Entelegynae</taxon>
        <taxon>Araneoidea</taxon>
        <taxon>Araneidae</taxon>
        <taxon>Caerostris</taxon>
    </lineage>
</organism>
<dbReference type="AlphaFoldDB" id="A0AAV4Y1U2"/>
<sequence length="78" mass="8716">MSNCFRITCSLGFRESCVATEISPDISGRSQCQKCGHTFLPDRPCAGSSLTRMRTPSPTSHSENCPASLWRQRARYVF</sequence>
<protein>
    <submittedName>
        <fullName evidence="1">Uncharacterized protein</fullName>
    </submittedName>
</protein>
<keyword evidence="2" id="KW-1185">Reference proteome</keyword>
<proteinExistence type="predicted"/>
<gene>
    <name evidence="1" type="ORF">CEXT_129041</name>
</gene>